<organism evidence="1">
    <name type="scientific">Anguilla anguilla</name>
    <name type="common">European freshwater eel</name>
    <name type="synonym">Muraena anguilla</name>
    <dbReference type="NCBI Taxonomy" id="7936"/>
    <lineage>
        <taxon>Eukaryota</taxon>
        <taxon>Metazoa</taxon>
        <taxon>Chordata</taxon>
        <taxon>Craniata</taxon>
        <taxon>Vertebrata</taxon>
        <taxon>Euteleostomi</taxon>
        <taxon>Actinopterygii</taxon>
        <taxon>Neopterygii</taxon>
        <taxon>Teleostei</taxon>
        <taxon>Anguilliformes</taxon>
        <taxon>Anguillidae</taxon>
        <taxon>Anguilla</taxon>
    </lineage>
</organism>
<proteinExistence type="predicted"/>
<protein>
    <submittedName>
        <fullName evidence="1">Uncharacterized protein</fullName>
    </submittedName>
</protein>
<accession>A0A0E9TXK2</accession>
<evidence type="ECO:0000313" key="1">
    <source>
        <dbReference type="EMBL" id="JAH58394.1"/>
    </source>
</evidence>
<sequence length="18" mass="2046">MVTHLFICTHVYLPALST</sequence>
<dbReference type="EMBL" id="GBXM01050183">
    <property type="protein sequence ID" value="JAH58394.1"/>
    <property type="molecule type" value="Transcribed_RNA"/>
</dbReference>
<reference evidence="1" key="2">
    <citation type="journal article" date="2015" name="Fish Shellfish Immunol.">
        <title>Early steps in the European eel (Anguilla anguilla)-Vibrio vulnificus interaction in the gills: Role of the RtxA13 toxin.</title>
        <authorList>
            <person name="Callol A."/>
            <person name="Pajuelo D."/>
            <person name="Ebbesson L."/>
            <person name="Teles M."/>
            <person name="MacKenzie S."/>
            <person name="Amaro C."/>
        </authorList>
    </citation>
    <scope>NUCLEOTIDE SEQUENCE</scope>
</reference>
<name>A0A0E9TXK2_ANGAN</name>
<dbReference type="AlphaFoldDB" id="A0A0E9TXK2"/>
<reference evidence="1" key="1">
    <citation type="submission" date="2014-11" db="EMBL/GenBank/DDBJ databases">
        <authorList>
            <person name="Amaro Gonzalez C."/>
        </authorList>
    </citation>
    <scope>NUCLEOTIDE SEQUENCE</scope>
</reference>